<evidence type="ECO:0000313" key="3">
    <source>
        <dbReference type="Proteomes" id="UP001209074"/>
    </source>
</evidence>
<feature type="non-terminal residue" evidence="2">
    <location>
        <position position="1"/>
    </location>
</feature>
<proteinExistence type="predicted"/>
<dbReference type="EMBL" id="JAPDUS010000044">
    <property type="protein sequence ID" value="MCW4094853.1"/>
    <property type="molecule type" value="Genomic_DNA"/>
</dbReference>
<dbReference type="AlphaFoldDB" id="A0AAW5TUX4"/>
<accession>A0AAW5TUX4</accession>
<evidence type="ECO:0000256" key="1">
    <source>
        <dbReference type="SAM" id="Phobius"/>
    </source>
</evidence>
<evidence type="ECO:0000313" key="2">
    <source>
        <dbReference type="EMBL" id="MCW4094853.1"/>
    </source>
</evidence>
<name>A0AAW5TUX4_9BACT</name>
<gene>
    <name evidence="2" type="ORF">ONT05_15135</name>
</gene>
<feature type="transmembrane region" description="Helical" evidence="1">
    <location>
        <begin position="46"/>
        <end position="68"/>
    </location>
</feature>
<reference evidence="2" key="1">
    <citation type="submission" date="2022-11" db="EMBL/GenBank/DDBJ databases">
        <title>Genomic repertoires linked with pathogenic potency of arthritogenic Prevotella copri isolated from the gut of rheumatoid arthritis patients.</title>
        <authorList>
            <person name="Nii T."/>
            <person name="Maeda Y."/>
            <person name="Motooka D."/>
            <person name="Naito M."/>
            <person name="Matsumoto Y."/>
            <person name="Ogawa T."/>
            <person name="Oguro-Igashira E."/>
            <person name="Kishikawa T."/>
            <person name="Yamashita M."/>
            <person name="Koizumi S."/>
            <person name="Kurakawa T."/>
            <person name="Okumura R."/>
            <person name="Kayama H."/>
            <person name="Murakami M."/>
            <person name="Sakaguchi T."/>
            <person name="Das B."/>
            <person name="Nakamura S."/>
            <person name="Okada Y."/>
            <person name="Kumanogoh A."/>
            <person name="Takeda K."/>
        </authorList>
    </citation>
    <scope>NUCLEOTIDE SEQUENCE</scope>
    <source>
        <strain evidence="2">N016-13</strain>
    </source>
</reference>
<keyword evidence="1" id="KW-1133">Transmembrane helix</keyword>
<feature type="transmembrane region" description="Helical" evidence="1">
    <location>
        <begin position="100"/>
        <end position="122"/>
    </location>
</feature>
<dbReference type="Proteomes" id="UP001209074">
    <property type="component" value="Unassembled WGS sequence"/>
</dbReference>
<organism evidence="2 3">
    <name type="scientific">Segatella copri</name>
    <dbReference type="NCBI Taxonomy" id="165179"/>
    <lineage>
        <taxon>Bacteria</taxon>
        <taxon>Pseudomonadati</taxon>
        <taxon>Bacteroidota</taxon>
        <taxon>Bacteroidia</taxon>
        <taxon>Bacteroidales</taxon>
        <taxon>Prevotellaceae</taxon>
        <taxon>Segatella</taxon>
    </lineage>
</organism>
<sequence>FTFKDELITKLIEENKKVAFSYMWMRLDNSQDEDCRNRFVYISRFWVLRAIYEGLMLPVLLLFVSLLIKHFTMWRSWFEVFNQWQSNWSDKVIYSWAENIIVFILGVCIMATFTYCIMNLLAKEARRCANTQIREVIVAYYHLVEERSLGTEEQG</sequence>
<keyword evidence="1" id="KW-0812">Transmembrane</keyword>
<comment type="caution">
    <text evidence="2">The sequence shown here is derived from an EMBL/GenBank/DDBJ whole genome shotgun (WGS) entry which is preliminary data.</text>
</comment>
<dbReference type="RefSeq" id="WP_264980839.1">
    <property type="nucleotide sequence ID" value="NZ_JAPDUS010000044.1"/>
</dbReference>
<keyword evidence="1" id="KW-0472">Membrane</keyword>
<protein>
    <submittedName>
        <fullName evidence="2">Uncharacterized protein</fullName>
    </submittedName>
</protein>